<dbReference type="GO" id="GO:0004497">
    <property type="term" value="F:monooxygenase activity"/>
    <property type="evidence" value="ECO:0007669"/>
    <property type="project" value="InterPro"/>
</dbReference>
<name>A0A9P6Q1S9_9FUNG</name>
<proteinExistence type="inferred from homology"/>
<dbReference type="PRINTS" id="PR00420">
    <property type="entry name" value="RNGMNOXGNASE"/>
</dbReference>
<keyword evidence="4" id="KW-0560">Oxidoreductase</keyword>
<evidence type="ECO:0000313" key="7">
    <source>
        <dbReference type="Proteomes" id="UP000726737"/>
    </source>
</evidence>
<dbReference type="Gene3D" id="3.50.50.60">
    <property type="entry name" value="FAD/NAD(P)-binding domain"/>
    <property type="match status" value="2"/>
</dbReference>
<dbReference type="PANTHER" id="PTHR47356:SF2">
    <property type="entry name" value="FAD-BINDING DOMAIN-CONTAINING PROTEIN-RELATED"/>
    <property type="match status" value="1"/>
</dbReference>
<dbReference type="InterPro" id="IPR002938">
    <property type="entry name" value="FAD-bd"/>
</dbReference>
<sequence>MSPSFKVLIAGAGVGGVTLAILLERAKIDYELFEGAPDVTSIGGAAIVLGPTVMPLFEQLGLLPRLKEVSKIVNTLHLNQENMKRIGEIDLSDHKDQTGYNSVVVARPDLLSILIAQIPARKIHFSKRIVSFTANKNDVIIRCQDDTTFKGQLLVGADGAFSTVREVLYRHMAKKGILPRTDAAVVAVDNQHQHAVGRYTAWMGVSGPLDVNVEQFSALKEQDGRCDIVLGDNVPYSRHVRRVKKKAPPVYLAGKPTTTSLTNAGDACHRMIPNTAHQGAVNGIHDAVALANLIHDLPSASAENLVLLFKEFHALRYPLTKTQMQMDRKANKMLRGQSWTESLMRKLLVRYMSKIYQHFGDAKLLANRPQATFMPLINSHGNITALPQMEHKVFGGDRQSKHQR</sequence>
<evidence type="ECO:0000256" key="3">
    <source>
        <dbReference type="ARBA" id="ARBA00022827"/>
    </source>
</evidence>
<evidence type="ECO:0000256" key="4">
    <source>
        <dbReference type="ARBA" id="ARBA00023002"/>
    </source>
</evidence>
<accession>A0A9P6Q1S9</accession>
<dbReference type="AlphaFoldDB" id="A0A9P6Q1S9"/>
<dbReference type="PANTHER" id="PTHR47356">
    <property type="entry name" value="FAD-DEPENDENT MONOOXYGENASE ASQG-RELATED"/>
    <property type="match status" value="1"/>
</dbReference>
<dbReference type="Pfam" id="PF01494">
    <property type="entry name" value="FAD_binding_3"/>
    <property type="match status" value="1"/>
</dbReference>
<comment type="caution">
    <text evidence="6">The sequence shown here is derived from an EMBL/GenBank/DDBJ whole genome shotgun (WGS) entry which is preliminary data.</text>
</comment>
<dbReference type="InterPro" id="IPR036188">
    <property type="entry name" value="FAD/NAD-bd_sf"/>
</dbReference>
<evidence type="ECO:0000256" key="2">
    <source>
        <dbReference type="ARBA" id="ARBA00022630"/>
    </source>
</evidence>
<keyword evidence="3" id="KW-0274">FAD</keyword>
<dbReference type="OrthoDB" id="655030at2759"/>
<reference evidence="6" key="1">
    <citation type="journal article" date="2020" name="Fungal Divers.">
        <title>Resolving the Mortierellaceae phylogeny through synthesis of multi-gene phylogenetics and phylogenomics.</title>
        <authorList>
            <person name="Vandepol N."/>
            <person name="Liber J."/>
            <person name="Desiro A."/>
            <person name="Na H."/>
            <person name="Kennedy M."/>
            <person name="Barry K."/>
            <person name="Grigoriev I.V."/>
            <person name="Miller A.N."/>
            <person name="O'Donnell K."/>
            <person name="Stajich J.E."/>
            <person name="Bonito G."/>
        </authorList>
    </citation>
    <scope>NUCLEOTIDE SEQUENCE</scope>
    <source>
        <strain evidence="6">KOD948</strain>
    </source>
</reference>
<evidence type="ECO:0000256" key="1">
    <source>
        <dbReference type="ARBA" id="ARBA00007992"/>
    </source>
</evidence>
<keyword evidence="7" id="KW-1185">Reference proteome</keyword>
<evidence type="ECO:0000313" key="6">
    <source>
        <dbReference type="EMBL" id="KAG0256653.1"/>
    </source>
</evidence>
<dbReference type="SUPFAM" id="SSF51905">
    <property type="entry name" value="FAD/NAD(P)-binding domain"/>
    <property type="match status" value="1"/>
</dbReference>
<dbReference type="Proteomes" id="UP000726737">
    <property type="component" value="Unassembled WGS sequence"/>
</dbReference>
<feature type="domain" description="FAD-binding" evidence="5">
    <location>
        <begin position="6"/>
        <end position="175"/>
    </location>
</feature>
<keyword evidence="2" id="KW-0285">Flavoprotein</keyword>
<gene>
    <name evidence="6" type="ORF">BG011_004380</name>
</gene>
<evidence type="ECO:0000259" key="5">
    <source>
        <dbReference type="Pfam" id="PF01494"/>
    </source>
</evidence>
<organism evidence="6 7">
    <name type="scientific">Mortierella polycephala</name>
    <dbReference type="NCBI Taxonomy" id="41804"/>
    <lineage>
        <taxon>Eukaryota</taxon>
        <taxon>Fungi</taxon>
        <taxon>Fungi incertae sedis</taxon>
        <taxon>Mucoromycota</taxon>
        <taxon>Mortierellomycotina</taxon>
        <taxon>Mortierellomycetes</taxon>
        <taxon>Mortierellales</taxon>
        <taxon>Mortierellaceae</taxon>
        <taxon>Mortierella</taxon>
    </lineage>
</organism>
<dbReference type="GO" id="GO:0071949">
    <property type="term" value="F:FAD binding"/>
    <property type="evidence" value="ECO:0007669"/>
    <property type="project" value="InterPro"/>
</dbReference>
<comment type="similarity">
    <text evidence="1">Belongs to the paxM FAD-dependent monooxygenase family.</text>
</comment>
<protein>
    <recommendedName>
        <fullName evidence="5">FAD-binding domain-containing protein</fullName>
    </recommendedName>
</protein>
<dbReference type="InterPro" id="IPR050562">
    <property type="entry name" value="FAD_mOase_fung"/>
</dbReference>
<dbReference type="EMBL" id="JAAAJA010000289">
    <property type="protein sequence ID" value="KAG0256653.1"/>
    <property type="molecule type" value="Genomic_DNA"/>
</dbReference>